<dbReference type="EMBL" id="AE017332">
    <property type="protein sequence ID" value="AAV27442.1"/>
    <property type="molecule type" value="Genomic_DNA"/>
</dbReference>
<accession>Q601L7</accession>
<evidence type="ECO:0000256" key="1">
    <source>
        <dbReference type="SAM" id="Phobius"/>
    </source>
</evidence>
<protein>
    <submittedName>
        <fullName evidence="2">Uncharacterized protein</fullName>
    </submittedName>
</protein>
<dbReference type="Proteomes" id="UP000006822">
    <property type="component" value="Chromosome"/>
</dbReference>
<gene>
    <name evidence="2" type="ordered locus">mhp185</name>
</gene>
<sequence>MAKSPQMEIASYQAFFWTTIITTAIIIKKISQKISAKIERFCNFLRKIELKKKEKLAFI</sequence>
<keyword evidence="1" id="KW-0812">Transmembrane</keyword>
<reference evidence="2 3" key="1">
    <citation type="journal article" date="2004" name="J. Bacteriol.">
        <title>The genome sequence of Mycoplasma hyopneumoniae strain 232, the agent of swine mycoplasmosis.</title>
        <authorList>
            <person name="Minion F.C."/>
            <person name="Lefkowitz E.J."/>
            <person name="Madsen M.L."/>
            <person name="Cleary B.J."/>
            <person name="Swartzell S.M."/>
            <person name="Mahairas G.G."/>
        </authorList>
    </citation>
    <scope>NUCLEOTIDE SEQUENCE [LARGE SCALE GENOMIC DNA]</scope>
    <source>
        <strain evidence="2 3">232</strain>
    </source>
</reference>
<dbReference type="AlphaFoldDB" id="Q601L7"/>
<evidence type="ECO:0000313" key="2">
    <source>
        <dbReference type="EMBL" id="AAV27442.1"/>
    </source>
</evidence>
<dbReference type="KEGG" id="mhy:mhp185"/>
<organism evidence="2 3">
    <name type="scientific">Mesomycoplasma hyopneumoniae (strain 232)</name>
    <name type="common">Mycoplasma hyopneumoniae</name>
    <dbReference type="NCBI Taxonomy" id="295358"/>
    <lineage>
        <taxon>Bacteria</taxon>
        <taxon>Bacillati</taxon>
        <taxon>Mycoplasmatota</taxon>
        <taxon>Mycoplasmoidales</taxon>
        <taxon>Metamycoplasmataceae</taxon>
        <taxon>Mesomycoplasma</taxon>
    </lineage>
</organism>
<feature type="transmembrane region" description="Helical" evidence="1">
    <location>
        <begin position="12"/>
        <end position="30"/>
    </location>
</feature>
<proteinExistence type="predicted"/>
<name>Q601L7_MESH2</name>
<evidence type="ECO:0000313" key="3">
    <source>
        <dbReference type="Proteomes" id="UP000006822"/>
    </source>
</evidence>
<keyword evidence="1" id="KW-1133">Transmembrane helix</keyword>
<keyword evidence="1" id="KW-0472">Membrane</keyword>
<dbReference type="HOGENOM" id="CLU_2955606_0_0_14"/>